<reference evidence="2" key="1">
    <citation type="journal article" date="2023" name="G3 (Bethesda)">
        <title>Genome assembly and association tests identify interacting loci associated with vigor, precocity, and sex in interspecific pistachio rootstocks.</title>
        <authorList>
            <person name="Palmer W."/>
            <person name="Jacygrad E."/>
            <person name="Sagayaradj S."/>
            <person name="Cavanaugh K."/>
            <person name="Han R."/>
            <person name="Bertier L."/>
            <person name="Beede B."/>
            <person name="Kafkas S."/>
            <person name="Golino D."/>
            <person name="Preece J."/>
            <person name="Michelmore R."/>
        </authorList>
    </citation>
    <scope>NUCLEOTIDE SEQUENCE [LARGE SCALE GENOMIC DNA]</scope>
</reference>
<evidence type="ECO:0000313" key="2">
    <source>
        <dbReference type="Proteomes" id="UP001164250"/>
    </source>
</evidence>
<proteinExistence type="predicted"/>
<dbReference type="Proteomes" id="UP001164250">
    <property type="component" value="Chromosome 2"/>
</dbReference>
<keyword evidence="2" id="KW-1185">Reference proteome</keyword>
<evidence type="ECO:0000313" key="1">
    <source>
        <dbReference type="EMBL" id="KAJ0106452.1"/>
    </source>
</evidence>
<comment type="caution">
    <text evidence="1">The sequence shown here is derived from an EMBL/GenBank/DDBJ whole genome shotgun (WGS) entry which is preliminary data.</text>
</comment>
<accession>A0ACC1C3A2</accession>
<protein>
    <submittedName>
        <fullName evidence="1">Uncharacterized protein</fullName>
    </submittedName>
</protein>
<name>A0ACC1C3A2_9ROSI</name>
<gene>
    <name evidence="1" type="ORF">Patl1_18587</name>
</gene>
<organism evidence="1 2">
    <name type="scientific">Pistacia atlantica</name>
    <dbReference type="NCBI Taxonomy" id="434234"/>
    <lineage>
        <taxon>Eukaryota</taxon>
        <taxon>Viridiplantae</taxon>
        <taxon>Streptophyta</taxon>
        <taxon>Embryophyta</taxon>
        <taxon>Tracheophyta</taxon>
        <taxon>Spermatophyta</taxon>
        <taxon>Magnoliopsida</taxon>
        <taxon>eudicotyledons</taxon>
        <taxon>Gunneridae</taxon>
        <taxon>Pentapetalae</taxon>
        <taxon>rosids</taxon>
        <taxon>malvids</taxon>
        <taxon>Sapindales</taxon>
        <taxon>Anacardiaceae</taxon>
        <taxon>Pistacia</taxon>
    </lineage>
</organism>
<dbReference type="EMBL" id="CM047898">
    <property type="protein sequence ID" value="KAJ0106452.1"/>
    <property type="molecule type" value="Genomic_DNA"/>
</dbReference>
<sequence>MDLVCGTPIKVTPLEGLRSFHVGCRAIALWVSIAQGFAPSSVVSRRARKALRGSSSVFAKASSEEVIGHFVNHLHLHMRALVMGVSKESWTTLRGFSLVALLQKVAHDLTQVAYLCKLASSYWLSAINFSVLSPRFLSYGKLAISPRIDKVILGPGLGAAKGGAKGISEAE</sequence>